<name>A0A7V8NQW7_9BACT</name>
<feature type="signal peptide" evidence="1">
    <location>
        <begin position="1"/>
        <end position="19"/>
    </location>
</feature>
<keyword evidence="3" id="KW-1185">Reference proteome</keyword>
<protein>
    <submittedName>
        <fullName evidence="2">Uncharacterized protein</fullName>
    </submittedName>
</protein>
<comment type="caution">
    <text evidence="2">The sequence shown here is derived from an EMBL/GenBank/DDBJ whole genome shotgun (WGS) entry which is preliminary data.</text>
</comment>
<dbReference type="EMBL" id="JACDQQ010001181">
    <property type="protein sequence ID" value="MBA0085731.1"/>
    <property type="molecule type" value="Genomic_DNA"/>
</dbReference>
<sequence length="135" mass="15152">MGGAAIVCGACALIARAQAQFVNSPPPPPPVFNPSIPYTVPQPSYRPISPTTPNAVGGVIPDYPVTRTARTYRQASAPATRSVRHRRRIVVPASYPVACGYYGCVRTYPWAFPCQYYSSYCYPYPYYRPYAWYRW</sequence>
<dbReference type="AlphaFoldDB" id="A0A7V8NQW7"/>
<dbReference type="Proteomes" id="UP000567293">
    <property type="component" value="Unassembled WGS sequence"/>
</dbReference>
<keyword evidence="1" id="KW-0732">Signal</keyword>
<accession>A0A7V8NQW7</accession>
<feature type="chain" id="PRO_5030712029" evidence="1">
    <location>
        <begin position="20"/>
        <end position="135"/>
    </location>
</feature>
<evidence type="ECO:0000313" key="3">
    <source>
        <dbReference type="Proteomes" id="UP000567293"/>
    </source>
</evidence>
<evidence type="ECO:0000313" key="2">
    <source>
        <dbReference type="EMBL" id="MBA0085731.1"/>
    </source>
</evidence>
<reference evidence="2" key="1">
    <citation type="submission" date="2020-06" db="EMBL/GenBank/DDBJ databases">
        <title>Legume-microbial interactions unlock mineral nutrients during tropical forest succession.</title>
        <authorList>
            <person name="Epihov D.Z."/>
        </authorList>
    </citation>
    <scope>NUCLEOTIDE SEQUENCE [LARGE SCALE GENOMIC DNA]</scope>
    <source>
        <strain evidence="2">Pan2503</strain>
    </source>
</reference>
<proteinExistence type="predicted"/>
<evidence type="ECO:0000256" key="1">
    <source>
        <dbReference type="SAM" id="SignalP"/>
    </source>
</evidence>
<gene>
    <name evidence="2" type="ORF">HRJ53_12105</name>
</gene>
<organism evidence="2 3">
    <name type="scientific">Candidatus Acidiferrum panamense</name>
    <dbReference type="NCBI Taxonomy" id="2741543"/>
    <lineage>
        <taxon>Bacteria</taxon>
        <taxon>Pseudomonadati</taxon>
        <taxon>Acidobacteriota</taxon>
        <taxon>Terriglobia</taxon>
        <taxon>Candidatus Acidiferrales</taxon>
        <taxon>Candidatus Acidiferrum</taxon>
    </lineage>
</organism>